<evidence type="ECO:0000256" key="1">
    <source>
        <dbReference type="SAM" id="MobiDB-lite"/>
    </source>
</evidence>
<dbReference type="InterPro" id="IPR052894">
    <property type="entry name" value="AsmA-related"/>
</dbReference>
<dbReference type="PANTHER" id="PTHR30441:SF4">
    <property type="entry name" value="PROTEIN ASMA"/>
    <property type="match status" value="1"/>
</dbReference>
<reference evidence="4" key="1">
    <citation type="submission" date="2016-10" db="EMBL/GenBank/DDBJ databases">
        <authorList>
            <person name="Varghese N."/>
            <person name="Submissions S."/>
        </authorList>
    </citation>
    <scope>NUCLEOTIDE SEQUENCE [LARGE SCALE GENOMIC DNA]</scope>
    <source>
        <strain evidence="4">DSM 24213</strain>
    </source>
</reference>
<dbReference type="EMBL" id="FOUI01000010">
    <property type="protein sequence ID" value="SFM64990.1"/>
    <property type="molecule type" value="Genomic_DNA"/>
</dbReference>
<dbReference type="InterPro" id="IPR007844">
    <property type="entry name" value="AsmA"/>
</dbReference>
<dbReference type="GO" id="GO:0090313">
    <property type="term" value="P:regulation of protein targeting to membrane"/>
    <property type="evidence" value="ECO:0007669"/>
    <property type="project" value="TreeGrafter"/>
</dbReference>
<dbReference type="Proteomes" id="UP000243629">
    <property type="component" value="Unassembled WGS sequence"/>
</dbReference>
<name>A0A1I4SKV6_9GAMM</name>
<feature type="region of interest" description="Disordered" evidence="1">
    <location>
        <begin position="387"/>
        <end position="429"/>
    </location>
</feature>
<organism evidence="3 4">
    <name type="scientific">Halopseudomonas yangmingensis</name>
    <dbReference type="NCBI Taxonomy" id="1720063"/>
    <lineage>
        <taxon>Bacteria</taxon>
        <taxon>Pseudomonadati</taxon>
        <taxon>Pseudomonadota</taxon>
        <taxon>Gammaproteobacteria</taxon>
        <taxon>Pseudomonadales</taxon>
        <taxon>Pseudomonadaceae</taxon>
        <taxon>Halopseudomonas</taxon>
    </lineage>
</organism>
<dbReference type="STRING" id="1720063.SAMN05216217_11088"/>
<gene>
    <name evidence="3" type="ORF">SAMN05216217_11088</name>
</gene>
<dbReference type="AlphaFoldDB" id="A0A1I4SKV6"/>
<feature type="domain" description="AsmA" evidence="2">
    <location>
        <begin position="1"/>
        <end position="611"/>
    </location>
</feature>
<accession>A0A1I4SKV6</accession>
<sequence length="728" mass="77793">MKSLARVLGLVLLAAVLLVVAVLFFLTRLFDPNDYKEQIQQAAREQAGVELTLGGDIGWSLFPWLGIELKQVAVAPLGEDQSSLAEVGTLGLGVEVLPLLRRQLRMSDVIIDSVVLDLQRDADGKGNWEQLGKPAGEAASSRPAEADEQPTAARPLDIAIDSVRITNAQVSYRDAQGGQTLQLQDVSLSTGALIEGKPFELAFLGLLSMEQPALRARIDLKSVAQFDLGLQRYQLNGLDLKLDASGEPFSGRAVNLQLQADVLADLAAQLLDLDQLRLSLADLRGSGKLRVSQLNSEPALAGQLQLAEFDARKLLAALGQEVPDTADPRALEKVALSARLTGGSNSLLLEDLQLTLDGSQLSGVLGITDFSRSALRVELKGDQLDLDRYLPPTEAGTAASSGSSGSSGSTAGRGGSRSDAPPEPWSDEPVLPLDLLAKLDLQARLELGQVRLTGQDIQQFLLAARARDGRVRLESLNGQAFAGSFKANADIDSRQTPLTIKLNAELAGIDVLALQRAYEVAEQVRGRINGNLQAQVAGNSVKRWTDTLGGTASFDITDGALLGVNLEQQLCRAIALANRSSMAEPVGSEDTPFRSLSGSFRMANGTISGNDLLVALPGIQAKGRGQIELPPQRIDYRLGLLLEGDTREMPDPACQINRRYVGIEWPVRCHGYLHNAASSCGVDTDGVGRIAAQLLGSEAQRKVEEKLQDRLGEQAPAVRDAIRGLLGR</sequence>
<evidence type="ECO:0000313" key="4">
    <source>
        <dbReference type="Proteomes" id="UP000243629"/>
    </source>
</evidence>
<evidence type="ECO:0000259" key="2">
    <source>
        <dbReference type="Pfam" id="PF05170"/>
    </source>
</evidence>
<evidence type="ECO:0000313" key="3">
    <source>
        <dbReference type="EMBL" id="SFM64990.1"/>
    </source>
</evidence>
<dbReference type="GO" id="GO:0005886">
    <property type="term" value="C:plasma membrane"/>
    <property type="evidence" value="ECO:0007669"/>
    <property type="project" value="TreeGrafter"/>
</dbReference>
<feature type="compositionally biased region" description="Low complexity" evidence="1">
    <location>
        <begin position="395"/>
        <end position="410"/>
    </location>
</feature>
<feature type="region of interest" description="Disordered" evidence="1">
    <location>
        <begin position="126"/>
        <end position="153"/>
    </location>
</feature>
<protein>
    <submittedName>
        <fullName evidence="3">AsmA protein</fullName>
    </submittedName>
</protein>
<dbReference type="Pfam" id="PF05170">
    <property type="entry name" value="AsmA"/>
    <property type="match status" value="1"/>
</dbReference>
<proteinExistence type="predicted"/>
<dbReference type="PANTHER" id="PTHR30441">
    <property type="entry name" value="DUF748 DOMAIN-CONTAINING PROTEIN"/>
    <property type="match status" value="1"/>
</dbReference>
<dbReference type="RefSeq" id="WP_093476480.1">
    <property type="nucleotide sequence ID" value="NZ_FOUI01000010.1"/>
</dbReference>
<keyword evidence="4" id="KW-1185">Reference proteome</keyword>
<dbReference type="OrthoDB" id="9766390at2"/>